<dbReference type="AlphaFoldDB" id="A0A7K1FQH6"/>
<reference evidence="1 2" key="1">
    <citation type="submission" date="2019-11" db="EMBL/GenBank/DDBJ databases">
        <authorList>
            <person name="Jiang L.-Q."/>
        </authorList>
    </citation>
    <scope>NUCLEOTIDE SEQUENCE [LARGE SCALE GENOMIC DNA]</scope>
    <source>
        <strain evidence="1 2">YIM 132087</strain>
    </source>
</reference>
<gene>
    <name evidence="1" type="ORF">GIS00_20840</name>
</gene>
<evidence type="ECO:0000313" key="2">
    <source>
        <dbReference type="Proteomes" id="UP000460221"/>
    </source>
</evidence>
<comment type="caution">
    <text evidence="1">The sequence shown here is derived from an EMBL/GenBank/DDBJ whole genome shotgun (WGS) entry which is preliminary data.</text>
</comment>
<keyword evidence="2" id="KW-1185">Reference proteome</keyword>
<accession>A0A7K1FQH6</accession>
<evidence type="ECO:0000313" key="1">
    <source>
        <dbReference type="EMBL" id="MTD16391.1"/>
    </source>
</evidence>
<dbReference type="Proteomes" id="UP000460221">
    <property type="component" value="Unassembled WGS sequence"/>
</dbReference>
<sequence length="120" mass="13301">MSALGELSAALEVVEEARGQLYGFHRKSGEADLALQGAVRSLRAAGHRELADEIDRVLVGRDTIAGRWTFQLVEDYDAGYWSVFREVERVAREQLAAGVPHVFEAEMKREEQRSGTAPAD</sequence>
<proteinExistence type="predicted"/>
<protein>
    <submittedName>
        <fullName evidence="1">Uncharacterized protein</fullName>
    </submittedName>
</protein>
<organism evidence="1 2">
    <name type="scientific">Nakamurella alba</name>
    <dbReference type="NCBI Taxonomy" id="2665158"/>
    <lineage>
        <taxon>Bacteria</taxon>
        <taxon>Bacillati</taxon>
        <taxon>Actinomycetota</taxon>
        <taxon>Actinomycetes</taxon>
        <taxon>Nakamurellales</taxon>
        <taxon>Nakamurellaceae</taxon>
        <taxon>Nakamurella</taxon>
    </lineage>
</organism>
<name>A0A7K1FQH6_9ACTN</name>
<dbReference type="EMBL" id="WLYK01000009">
    <property type="protein sequence ID" value="MTD16391.1"/>
    <property type="molecule type" value="Genomic_DNA"/>
</dbReference>